<name>A0ABU0YN47_9PROT</name>
<dbReference type="Pfam" id="PF07690">
    <property type="entry name" value="MFS_1"/>
    <property type="match status" value="1"/>
</dbReference>
<evidence type="ECO:0000313" key="6">
    <source>
        <dbReference type="EMBL" id="MDQ7249155.1"/>
    </source>
</evidence>
<feature type="transmembrane region" description="Helical" evidence="4">
    <location>
        <begin position="329"/>
        <end position="349"/>
    </location>
</feature>
<evidence type="ECO:0000259" key="5">
    <source>
        <dbReference type="PROSITE" id="PS50850"/>
    </source>
</evidence>
<keyword evidence="3 4" id="KW-0472">Membrane</keyword>
<evidence type="ECO:0000256" key="2">
    <source>
        <dbReference type="ARBA" id="ARBA00022989"/>
    </source>
</evidence>
<dbReference type="InterPro" id="IPR052524">
    <property type="entry name" value="MFS_Cyanate_Porter"/>
</dbReference>
<feature type="transmembrane region" description="Helical" evidence="4">
    <location>
        <begin position="66"/>
        <end position="84"/>
    </location>
</feature>
<dbReference type="Gene3D" id="1.20.1250.20">
    <property type="entry name" value="MFS general substrate transporter like domains"/>
    <property type="match status" value="1"/>
</dbReference>
<organism evidence="6 7">
    <name type="scientific">Dongia sedimenti</name>
    <dbReference type="NCBI Taxonomy" id="3064282"/>
    <lineage>
        <taxon>Bacteria</taxon>
        <taxon>Pseudomonadati</taxon>
        <taxon>Pseudomonadota</taxon>
        <taxon>Alphaproteobacteria</taxon>
        <taxon>Rhodospirillales</taxon>
        <taxon>Dongiaceae</taxon>
        <taxon>Dongia</taxon>
    </lineage>
</organism>
<proteinExistence type="predicted"/>
<feature type="transmembrane region" description="Helical" evidence="4">
    <location>
        <begin position="90"/>
        <end position="108"/>
    </location>
</feature>
<keyword evidence="7" id="KW-1185">Reference proteome</keyword>
<feature type="domain" description="Major facilitator superfamily (MFS) profile" evidence="5">
    <location>
        <begin position="1"/>
        <end position="379"/>
    </location>
</feature>
<dbReference type="SUPFAM" id="SSF103473">
    <property type="entry name" value="MFS general substrate transporter"/>
    <property type="match status" value="1"/>
</dbReference>
<dbReference type="PANTHER" id="PTHR23523:SF2">
    <property type="entry name" value="2-NITROIMIDAZOLE TRANSPORTER"/>
    <property type="match status" value="1"/>
</dbReference>
<evidence type="ECO:0000256" key="4">
    <source>
        <dbReference type="SAM" id="Phobius"/>
    </source>
</evidence>
<accession>A0ABU0YN47</accession>
<dbReference type="InterPro" id="IPR011701">
    <property type="entry name" value="MFS"/>
</dbReference>
<dbReference type="Proteomes" id="UP001230156">
    <property type="component" value="Unassembled WGS sequence"/>
</dbReference>
<feature type="transmembrane region" description="Helical" evidence="4">
    <location>
        <begin position="286"/>
        <end position="309"/>
    </location>
</feature>
<evidence type="ECO:0000256" key="1">
    <source>
        <dbReference type="ARBA" id="ARBA00022692"/>
    </source>
</evidence>
<feature type="transmembrane region" description="Helical" evidence="4">
    <location>
        <begin position="263"/>
        <end position="280"/>
    </location>
</feature>
<dbReference type="PROSITE" id="PS50850">
    <property type="entry name" value="MFS"/>
    <property type="match status" value="1"/>
</dbReference>
<comment type="caution">
    <text evidence="6">The sequence shown here is derived from an EMBL/GenBank/DDBJ whole genome shotgun (WGS) entry which is preliminary data.</text>
</comment>
<protein>
    <submittedName>
        <fullName evidence="6">MFS transporter</fullName>
    </submittedName>
</protein>
<evidence type="ECO:0000256" key="3">
    <source>
        <dbReference type="ARBA" id="ARBA00023136"/>
    </source>
</evidence>
<feature type="transmembrane region" description="Helical" evidence="4">
    <location>
        <begin position="39"/>
        <end position="59"/>
    </location>
</feature>
<feature type="transmembrane region" description="Helical" evidence="4">
    <location>
        <begin position="355"/>
        <end position="374"/>
    </location>
</feature>
<gene>
    <name evidence="6" type="ORF">Q8A70_15815</name>
</gene>
<keyword evidence="2 4" id="KW-1133">Transmembrane helix</keyword>
<feature type="transmembrane region" description="Helical" evidence="4">
    <location>
        <begin position="153"/>
        <end position="172"/>
    </location>
</feature>
<sequence>MLVGLGLVALNLRPAVTSVGPLLQEIVQSLGFDRTEAGILTTLPVLCFGLIAPVAPVLGRRFGAENMIFAALVAVAVACAMRLAPSASLLYASGVLAGLAIGIMNVLLPGIVKRDFPRHVGAVTGFYTMMLCVGAAGAAAFAPQVEILFATDWTAALAVWGILALLALPAWAPLRAHFHSAPQAGIGETRNLWTNALAWQVTIYLGLASSLAYSVFGWGAKILQDRGMDVPASGLMLGLSILVQGVGAQFAPLMASKRGDLRFSALLMTGFGLAGLLGYLFAPMAVMWLCSIVLGIGQGGAFAIALTMIAQRGGTPETAARLSGMTQSVGYVMGALAGPLAVGLVHDAFGGWPPVAILFTVITLGAAVCALGAGRVRTV</sequence>
<dbReference type="EMBL" id="JAUYVI010000005">
    <property type="protein sequence ID" value="MDQ7249155.1"/>
    <property type="molecule type" value="Genomic_DNA"/>
</dbReference>
<feature type="transmembrane region" description="Helical" evidence="4">
    <location>
        <begin position="192"/>
        <end position="218"/>
    </location>
</feature>
<dbReference type="RefSeq" id="WP_379958029.1">
    <property type="nucleotide sequence ID" value="NZ_JAUYVI010000005.1"/>
</dbReference>
<feature type="transmembrane region" description="Helical" evidence="4">
    <location>
        <begin position="120"/>
        <end position="141"/>
    </location>
</feature>
<keyword evidence="1 4" id="KW-0812">Transmembrane</keyword>
<feature type="transmembrane region" description="Helical" evidence="4">
    <location>
        <begin position="230"/>
        <end position="251"/>
    </location>
</feature>
<reference evidence="7" key="1">
    <citation type="submission" date="2023-08" db="EMBL/GenBank/DDBJ databases">
        <title>Rhodospirillaceae gen. nov., a novel taxon isolated from the Yangtze River Yuezi River estuary sludge.</title>
        <authorList>
            <person name="Ruan L."/>
        </authorList>
    </citation>
    <scope>NUCLEOTIDE SEQUENCE [LARGE SCALE GENOMIC DNA]</scope>
    <source>
        <strain evidence="7">R-7</strain>
    </source>
</reference>
<dbReference type="InterPro" id="IPR036259">
    <property type="entry name" value="MFS_trans_sf"/>
</dbReference>
<evidence type="ECO:0000313" key="7">
    <source>
        <dbReference type="Proteomes" id="UP001230156"/>
    </source>
</evidence>
<dbReference type="InterPro" id="IPR020846">
    <property type="entry name" value="MFS_dom"/>
</dbReference>
<dbReference type="PANTHER" id="PTHR23523">
    <property type="match status" value="1"/>
</dbReference>